<sequence length="57" mass="5932">MSRGELSSRYDGGTVAHDAHLEVAGDNSPGRIDDPQVLRNLGTVAIALADELAAATR</sequence>
<evidence type="ECO:0000313" key="1">
    <source>
        <dbReference type="EMBL" id="SKM83074.1"/>
    </source>
</evidence>
<dbReference type="RefSeq" id="WP_005069031.1">
    <property type="nucleotide sequence ID" value="NZ_CP021122.1"/>
</dbReference>
<name>A0A1U5TWU9_9MYCO</name>
<reference evidence="1 2" key="1">
    <citation type="submission" date="2016-11" db="EMBL/GenBank/DDBJ databases">
        <authorList>
            <consortium name="Pathogen Informatics"/>
        </authorList>
    </citation>
    <scope>NUCLEOTIDE SEQUENCE [LARGE SCALE GENOMIC DNA]</scope>
    <source>
        <strain evidence="1 2">911</strain>
    </source>
</reference>
<protein>
    <submittedName>
        <fullName evidence="1">Uncharacterized protein</fullName>
    </submittedName>
</protein>
<gene>
    <name evidence="1" type="ORF">SAMEA2259716_05218</name>
</gene>
<dbReference type="Proteomes" id="UP000190074">
    <property type="component" value="Unassembled WGS sequence"/>
</dbReference>
<evidence type="ECO:0000313" key="2">
    <source>
        <dbReference type="Proteomes" id="UP000190074"/>
    </source>
</evidence>
<proteinExistence type="predicted"/>
<dbReference type="EMBL" id="FVGW01000016">
    <property type="protein sequence ID" value="SKM83074.1"/>
    <property type="molecule type" value="Genomic_DNA"/>
</dbReference>
<dbReference type="AlphaFoldDB" id="A0A1U5TWU9"/>
<organism evidence="1 2">
    <name type="scientific">Mycobacteroides abscessus subsp. massiliense</name>
    <dbReference type="NCBI Taxonomy" id="1962118"/>
    <lineage>
        <taxon>Bacteria</taxon>
        <taxon>Bacillati</taxon>
        <taxon>Actinomycetota</taxon>
        <taxon>Actinomycetes</taxon>
        <taxon>Mycobacteriales</taxon>
        <taxon>Mycobacteriaceae</taxon>
        <taxon>Mycobacteroides</taxon>
        <taxon>Mycobacteroides abscessus</taxon>
    </lineage>
</organism>
<accession>A0A1U5TWU9</accession>